<accession>A0A8T0T8J5</accession>
<evidence type="ECO:0000313" key="2">
    <source>
        <dbReference type="Proteomes" id="UP000823388"/>
    </source>
</evidence>
<protein>
    <submittedName>
        <fullName evidence="1">Uncharacterized protein</fullName>
    </submittedName>
</protein>
<gene>
    <name evidence="1" type="ORF">PVAP13_4NG133817</name>
</gene>
<proteinExistence type="predicted"/>
<sequence length="176" mass="19963">MDLDSTYLLEIKLVANIKKVRKDVRCWCFDKTVDSDTINLKDLVDEITDQYPPGYLEVAHVQYYDANLKTFPVVNTDQELISMFEKHSNSKVVHMFIAYNDPSRCYEPILEWEGYPSNGNQVSGVEPTISSSTQPDLEASLQNPFTENEYVGVHEEGMYINIEPVAGIVVASCNQT</sequence>
<keyword evidence="2" id="KW-1185">Reference proteome</keyword>
<dbReference type="Proteomes" id="UP000823388">
    <property type="component" value="Chromosome 4N"/>
</dbReference>
<name>A0A8T0T8J5_PANVG</name>
<dbReference type="AlphaFoldDB" id="A0A8T0T8J5"/>
<organism evidence="1 2">
    <name type="scientific">Panicum virgatum</name>
    <name type="common">Blackwell switchgrass</name>
    <dbReference type="NCBI Taxonomy" id="38727"/>
    <lineage>
        <taxon>Eukaryota</taxon>
        <taxon>Viridiplantae</taxon>
        <taxon>Streptophyta</taxon>
        <taxon>Embryophyta</taxon>
        <taxon>Tracheophyta</taxon>
        <taxon>Spermatophyta</taxon>
        <taxon>Magnoliopsida</taxon>
        <taxon>Liliopsida</taxon>
        <taxon>Poales</taxon>
        <taxon>Poaceae</taxon>
        <taxon>PACMAD clade</taxon>
        <taxon>Panicoideae</taxon>
        <taxon>Panicodae</taxon>
        <taxon>Paniceae</taxon>
        <taxon>Panicinae</taxon>
        <taxon>Panicum</taxon>
        <taxon>Panicum sect. Hiantes</taxon>
    </lineage>
</organism>
<dbReference type="EMBL" id="CM029044">
    <property type="protein sequence ID" value="KAG2605504.1"/>
    <property type="molecule type" value="Genomic_DNA"/>
</dbReference>
<comment type="caution">
    <text evidence="1">The sequence shown here is derived from an EMBL/GenBank/DDBJ whole genome shotgun (WGS) entry which is preliminary data.</text>
</comment>
<evidence type="ECO:0000313" key="1">
    <source>
        <dbReference type="EMBL" id="KAG2605504.1"/>
    </source>
</evidence>
<reference evidence="1" key="1">
    <citation type="submission" date="2020-05" db="EMBL/GenBank/DDBJ databases">
        <title>WGS assembly of Panicum virgatum.</title>
        <authorList>
            <person name="Lovell J.T."/>
            <person name="Jenkins J."/>
            <person name="Shu S."/>
            <person name="Juenger T.E."/>
            <person name="Schmutz J."/>
        </authorList>
    </citation>
    <scope>NUCLEOTIDE SEQUENCE</scope>
    <source>
        <strain evidence="1">AP13</strain>
    </source>
</reference>